<feature type="region of interest" description="Disordered" evidence="1">
    <location>
        <begin position="36"/>
        <end position="57"/>
    </location>
</feature>
<keyword evidence="3" id="KW-1185">Reference proteome</keyword>
<organism evidence="2 3">
    <name type="scientific">Marchantia polymorpha subsp. ruderalis</name>
    <dbReference type="NCBI Taxonomy" id="1480154"/>
    <lineage>
        <taxon>Eukaryota</taxon>
        <taxon>Viridiplantae</taxon>
        <taxon>Streptophyta</taxon>
        <taxon>Embryophyta</taxon>
        <taxon>Marchantiophyta</taxon>
        <taxon>Marchantiopsida</taxon>
        <taxon>Marchantiidae</taxon>
        <taxon>Marchantiales</taxon>
        <taxon>Marchantiaceae</taxon>
        <taxon>Marchantia</taxon>
    </lineage>
</organism>
<dbReference type="AlphaFoldDB" id="A0A176VR37"/>
<sequence>MFQETPKAMCKSGDSPPHRERWLIARQGTTVAMYTSGKGTSEVAKEPRSRPAGRTTDLGSLDAFAEEYKAPRIEQAISTESPGALLLLLQPLWSRTLQVLWMCIRSNTG</sequence>
<evidence type="ECO:0000313" key="3">
    <source>
        <dbReference type="Proteomes" id="UP000077202"/>
    </source>
</evidence>
<dbReference type="Proteomes" id="UP000077202">
    <property type="component" value="Unassembled WGS sequence"/>
</dbReference>
<protein>
    <submittedName>
        <fullName evidence="2">Uncharacterized protein</fullName>
    </submittedName>
</protein>
<evidence type="ECO:0000313" key="2">
    <source>
        <dbReference type="EMBL" id="OAE22781.1"/>
    </source>
</evidence>
<evidence type="ECO:0000256" key="1">
    <source>
        <dbReference type="SAM" id="MobiDB-lite"/>
    </source>
</evidence>
<name>A0A176VR37_MARPO</name>
<accession>A0A176VR37</accession>
<dbReference type="EMBL" id="LVLJ01003074">
    <property type="protein sequence ID" value="OAE22781.1"/>
    <property type="molecule type" value="Genomic_DNA"/>
</dbReference>
<gene>
    <name evidence="2" type="ORF">AXG93_2035s1650</name>
</gene>
<proteinExistence type="predicted"/>
<comment type="caution">
    <text evidence="2">The sequence shown here is derived from an EMBL/GenBank/DDBJ whole genome shotgun (WGS) entry which is preliminary data.</text>
</comment>
<reference evidence="2" key="1">
    <citation type="submission" date="2016-03" db="EMBL/GenBank/DDBJ databases">
        <title>Mechanisms controlling the formation of the plant cell surface in tip-growing cells are functionally conserved among land plants.</title>
        <authorList>
            <person name="Honkanen S."/>
            <person name="Jones V.A."/>
            <person name="Morieri G."/>
            <person name="Champion C."/>
            <person name="Hetherington A.J."/>
            <person name="Kelly S."/>
            <person name="Saint-Marcoux D."/>
            <person name="Proust H."/>
            <person name="Prescott H."/>
            <person name="Dolan L."/>
        </authorList>
    </citation>
    <scope>NUCLEOTIDE SEQUENCE [LARGE SCALE GENOMIC DNA]</scope>
    <source>
        <tissue evidence="2">Whole gametophyte</tissue>
    </source>
</reference>